<feature type="region of interest" description="Disordered" evidence="1">
    <location>
        <begin position="408"/>
        <end position="431"/>
    </location>
</feature>
<reference evidence="3 4" key="1">
    <citation type="journal article" date="2020" name="ISME J.">
        <title>Uncovering the hidden diversity of litter-decomposition mechanisms in mushroom-forming fungi.</title>
        <authorList>
            <person name="Floudas D."/>
            <person name="Bentzer J."/>
            <person name="Ahren D."/>
            <person name="Johansson T."/>
            <person name="Persson P."/>
            <person name="Tunlid A."/>
        </authorList>
    </citation>
    <scope>NUCLEOTIDE SEQUENCE [LARGE SCALE GENOMIC DNA]</scope>
    <source>
        <strain evidence="3 4">CBS 406.79</strain>
    </source>
</reference>
<dbReference type="Pfam" id="PF01207">
    <property type="entry name" value="Dus"/>
    <property type="match status" value="1"/>
</dbReference>
<dbReference type="CDD" id="cd02801">
    <property type="entry name" value="DUS_like_FMN"/>
    <property type="match status" value="1"/>
</dbReference>
<feature type="region of interest" description="Disordered" evidence="1">
    <location>
        <begin position="1"/>
        <end position="22"/>
    </location>
</feature>
<comment type="caution">
    <text evidence="3">The sequence shown here is derived from an EMBL/GenBank/DDBJ whole genome shotgun (WGS) entry which is preliminary data.</text>
</comment>
<dbReference type="Gene3D" id="3.20.20.70">
    <property type="entry name" value="Aldolase class I"/>
    <property type="match status" value="1"/>
</dbReference>
<dbReference type="OrthoDB" id="10262250at2759"/>
<dbReference type="AlphaFoldDB" id="A0A8H5H5T0"/>
<dbReference type="EMBL" id="JAACJN010000085">
    <property type="protein sequence ID" value="KAF5377141.1"/>
    <property type="molecule type" value="Genomic_DNA"/>
</dbReference>
<evidence type="ECO:0000256" key="1">
    <source>
        <dbReference type="SAM" id="MobiDB-lite"/>
    </source>
</evidence>
<evidence type="ECO:0000259" key="2">
    <source>
        <dbReference type="Pfam" id="PF01207"/>
    </source>
</evidence>
<evidence type="ECO:0000313" key="3">
    <source>
        <dbReference type="EMBL" id="KAF5377141.1"/>
    </source>
</evidence>
<dbReference type="PANTHER" id="PTHR45936">
    <property type="entry name" value="TRNA-DIHYDROURIDINE(20) SYNTHASE [NAD(P)+]-LIKE"/>
    <property type="match status" value="1"/>
</dbReference>
<keyword evidence="4" id="KW-1185">Reference proteome</keyword>
<dbReference type="InterPro" id="IPR013785">
    <property type="entry name" value="Aldolase_TIM"/>
</dbReference>
<dbReference type="InterPro" id="IPR052582">
    <property type="entry name" value="tRNA-DUS-like"/>
</dbReference>
<dbReference type="GO" id="GO:0017150">
    <property type="term" value="F:tRNA dihydrouridine synthase activity"/>
    <property type="evidence" value="ECO:0007669"/>
    <property type="project" value="TreeGrafter"/>
</dbReference>
<dbReference type="Proteomes" id="UP000518752">
    <property type="component" value="Unassembled WGS sequence"/>
</dbReference>
<protein>
    <recommendedName>
        <fullName evidence="2">DUS-like FMN-binding domain-containing protein</fullName>
    </recommendedName>
</protein>
<evidence type="ECO:0000313" key="4">
    <source>
        <dbReference type="Proteomes" id="UP000518752"/>
    </source>
</evidence>
<organism evidence="3 4">
    <name type="scientific">Collybiopsis confluens</name>
    <dbReference type="NCBI Taxonomy" id="2823264"/>
    <lineage>
        <taxon>Eukaryota</taxon>
        <taxon>Fungi</taxon>
        <taxon>Dikarya</taxon>
        <taxon>Basidiomycota</taxon>
        <taxon>Agaricomycotina</taxon>
        <taxon>Agaricomycetes</taxon>
        <taxon>Agaricomycetidae</taxon>
        <taxon>Agaricales</taxon>
        <taxon>Marasmiineae</taxon>
        <taxon>Omphalotaceae</taxon>
        <taxon>Collybiopsis</taxon>
    </lineage>
</organism>
<dbReference type="PANTHER" id="PTHR45936:SF1">
    <property type="entry name" value="TRNA-DIHYDROURIDINE(20) SYNTHASE [NAD(P)+]-LIKE"/>
    <property type="match status" value="1"/>
</dbReference>
<accession>A0A8H5H5T0</accession>
<sequence length="467" mass="50987">MQSVWRTMSRRAHSESPVPRSVKRMKISHLTKESYKNGVVLAPMVRSGALPTRLFALKHGASLVWTPELIDKAILHTERVVDPVTGVISYNGKSRAVWTTHPIEKPYLIYQIGTADPDLAVQAAKTVVQDVSGFDLNCGCPVPFSTKGGMGAALLTNPDLLCSILTALREAMPPEITISAKIRLLPSQEDTLKLVERIVNTGVSALTVHCRTRYMRDRERAMIERLKEVVELVNVKMGKDIAVIENGDAQGAVDAVRIRKATGCSSVMIARAAEANPTCLSTTPLVDIHQTLVPSYLRLCKYLDNHWALTKFCLSQFRSAQTQPGGKLEEKRVRETIVKARSYDELVDIVGAWTGEEDMKEIIKAIEARDDQHIRFTEVEMDETDTADPLPSLLASVVAAAKSASGGEFITPPATQNPHPPASGAPLDTEGDVYRPAGMRGMRGFVPALIAGQDPATPTHMPTLVTV</sequence>
<gene>
    <name evidence="3" type="ORF">D9757_008797</name>
</gene>
<dbReference type="InterPro" id="IPR035587">
    <property type="entry name" value="DUS-like_FMN-bd"/>
</dbReference>
<proteinExistence type="predicted"/>
<dbReference type="SUPFAM" id="SSF51395">
    <property type="entry name" value="FMN-linked oxidoreductases"/>
    <property type="match status" value="1"/>
</dbReference>
<dbReference type="GO" id="GO:0005737">
    <property type="term" value="C:cytoplasm"/>
    <property type="evidence" value="ECO:0007669"/>
    <property type="project" value="TreeGrafter"/>
</dbReference>
<feature type="domain" description="DUS-like FMN-binding" evidence="2">
    <location>
        <begin position="41"/>
        <end position="309"/>
    </location>
</feature>
<name>A0A8H5H5T0_9AGAR</name>